<proteinExistence type="predicted"/>
<evidence type="ECO:0000256" key="1">
    <source>
        <dbReference type="SAM" id="MobiDB-lite"/>
    </source>
</evidence>
<name>B0DSP1_LACBS</name>
<evidence type="ECO:0000313" key="3">
    <source>
        <dbReference type="Proteomes" id="UP000001194"/>
    </source>
</evidence>
<keyword evidence="3" id="KW-1185">Reference proteome</keyword>
<reference evidence="2 3" key="1">
    <citation type="journal article" date="2008" name="Nature">
        <title>The genome of Laccaria bicolor provides insights into mycorrhizal symbiosis.</title>
        <authorList>
            <person name="Martin F."/>
            <person name="Aerts A."/>
            <person name="Ahren D."/>
            <person name="Brun A."/>
            <person name="Danchin E.G.J."/>
            <person name="Duchaussoy F."/>
            <person name="Gibon J."/>
            <person name="Kohler A."/>
            <person name="Lindquist E."/>
            <person name="Pereda V."/>
            <person name="Salamov A."/>
            <person name="Shapiro H.J."/>
            <person name="Wuyts J."/>
            <person name="Blaudez D."/>
            <person name="Buee M."/>
            <person name="Brokstein P."/>
            <person name="Canbaeck B."/>
            <person name="Cohen D."/>
            <person name="Courty P.E."/>
            <person name="Coutinho P.M."/>
            <person name="Delaruelle C."/>
            <person name="Detter J.C."/>
            <person name="Deveau A."/>
            <person name="DiFazio S."/>
            <person name="Duplessis S."/>
            <person name="Fraissinet-Tachet L."/>
            <person name="Lucic E."/>
            <person name="Frey-Klett P."/>
            <person name="Fourrey C."/>
            <person name="Feussner I."/>
            <person name="Gay G."/>
            <person name="Grimwood J."/>
            <person name="Hoegger P.J."/>
            <person name="Jain P."/>
            <person name="Kilaru S."/>
            <person name="Labbe J."/>
            <person name="Lin Y.C."/>
            <person name="Legue V."/>
            <person name="Le Tacon F."/>
            <person name="Marmeisse R."/>
            <person name="Melayah D."/>
            <person name="Montanini B."/>
            <person name="Muratet M."/>
            <person name="Nehls U."/>
            <person name="Niculita-Hirzel H."/>
            <person name="Oudot-Le Secq M.P."/>
            <person name="Peter M."/>
            <person name="Quesneville H."/>
            <person name="Rajashekar B."/>
            <person name="Reich M."/>
            <person name="Rouhier N."/>
            <person name="Schmutz J."/>
            <person name="Yin T."/>
            <person name="Chalot M."/>
            <person name="Henrissat B."/>
            <person name="Kuees U."/>
            <person name="Lucas S."/>
            <person name="Van de Peer Y."/>
            <person name="Podila G.K."/>
            <person name="Polle A."/>
            <person name="Pukkila P.J."/>
            <person name="Richardson P.M."/>
            <person name="Rouze P."/>
            <person name="Sanders I.R."/>
            <person name="Stajich J.E."/>
            <person name="Tunlid A."/>
            <person name="Tuskan G."/>
            <person name="Grigoriev I.V."/>
        </authorList>
    </citation>
    <scope>NUCLEOTIDE SEQUENCE [LARGE SCALE GENOMIC DNA]</scope>
    <source>
        <strain evidence="3">S238N-H82 / ATCC MYA-4686</strain>
    </source>
</reference>
<sequence>MYPVSTAASLPPRGGRYPRRIPPQCRCRSTRCSAIQTTSQKYLSFSPLRATQINHRPSVSC</sequence>
<dbReference type="AlphaFoldDB" id="B0DSP1"/>
<dbReference type="EMBL" id="DS547131">
    <property type="protein sequence ID" value="EDR02267.1"/>
    <property type="molecule type" value="Genomic_DNA"/>
</dbReference>
<accession>B0DSP1</accession>
<dbReference type="Proteomes" id="UP000001194">
    <property type="component" value="Unassembled WGS sequence"/>
</dbReference>
<feature type="region of interest" description="Disordered" evidence="1">
    <location>
        <begin position="1"/>
        <end position="22"/>
    </location>
</feature>
<dbReference type="KEGG" id="lbc:LACBIDRAFT_309617"/>
<protein>
    <submittedName>
        <fullName evidence="2">Predicted protein</fullName>
    </submittedName>
</protein>
<gene>
    <name evidence="2" type="ORF">LACBIDRAFT_309617</name>
</gene>
<dbReference type="HOGENOM" id="CLU_2923035_0_0_1"/>
<dbReference type="InParanoid" id="B0DSP1"/>
<evidence type="ECO:0000313" key="2">
    <source>
        <dbReference type="EMBL" id="EDR02267.1"/>
    </source>
</evidence>
<dbReference type="GeneID" id="6082660"/>
<dbReference type="RefSeq" id="XP_001886944.1">
    <property type="nucleotide sequence ID" value="XM_001886909.1"/>
</dbReference>
<organism evidence="3">
    <name type="scientific">Laccaria bicolor (strain S238N-H82 / ATCC MYA-4686)</name>
    <name type="common">Bicoloured deceiver</name>
    <name type="synonym">Laccaria laccata var. bicolor</name>
    <dbReference type="NCBI Taxonomy" id="486041"/>
    <lineage>
        <taxon>Eukaryota</taxon>
        <taxon>Fungi</taxon>
        <taxon>Dikarya</taxon>
        <taxon>Basidiomycota</taxon>
        <taxon>Agaricomycotina</taxon>
        <taxon>Agaricomycetes</taxon>
        <taxon>Agaricomycetidae</taxon>
        <taxon>Agaricales</taxon>
        <taxon>Agaricineae</taxon>
        <taxon>Hydnangiaceae</taxon>
        <taxon>Laccaria</taxon>
    </lineage>
</organism>